<protein>
    <recommendedName>
        <fullName evidence="3">Tn3 transposase DDE domain-containing protein</fullName>
    </recommendedName>
</protein>
<proteinExistence type="predicted"/>
<dbReference type="EMBL" id="QVIG01000001">
    <property type="protein sequence ID" value="RGD59566.1"/>
    <property type="molecule type" value="Genomic_DNA"/>
</dbReference>
<keyword evidence="2" id="KW-1185">Reference proteome</keyword>
<organism evidence="1 2">
    <name type="scientific">Kitasatospora xanthocidica</name>
    <dbReference type="NCBI Taxonomy" id="83382"/>
    <lineage>
        <taxon>Bacteria</taxon>
        <taxon>Bacillati</taxon>
        <taxon>Actinomycetota</taxon>
        <taxon>Actinomycetes</taxon>
        <taxon>Kitasatosporales</taxon>
        <taxon>Streptomycetaceae</taxon>
        <taxon>Kitasatospora</taxon>
    </lineage>
</organism>
<evidence type="ECO:0008006" key="3">
    <source>
        <dbReference type="Google" id="ProtNLM"/>
    </source>
</evidence>
<name>A0A372ZUI7_9ACTN</name>
<comment type="caution">
    <text evidence="1">The sequence shown here is derived from an EMBL/GenBank/DDBJ whole genome shotgun (WGS) entry which is preliminary data.</text>
</comment>
<dbReference type="Proteomes" id="UP000263377">
    <property type="component" value="Unassembled WGS sequence"/>
</dbReference>
<evidence type="ECO:0000313" key="2">
    <source>
        <dbReference type="Proteomes" id="UP000263377"/>
    </source>
</evidence>
<sequence>MSVSEAMVSRTSAMTDWTAFDVRDEDVARLSPFVRSHINRLGRCSFRLPVRPLRGPDVAGA</sequence>
<dbReference type="AlphaFoldDB" id="A0A372ZUI7"/>
<reference evidence="1 2" key="1">
    <citation type="submission" date="2018-08" db="EMBL/GenBank/DDBJ databases">
        <title>Diversity &amp; Physiological Properties of Lignin-Decomposing Actinobacteria from Soil.</title>
        <authorList>
            <person name="Roh S.G."/>
            <person name="Kim S.B."/>
        </authorList>
    </citation>
    <scope>NUCLEOTIDE SEQUENCE [LARGE SCALE GENOMIC DNA]</scope>
    <source>
        <strain evidence="1 2">MMS17-GH009</strain>
    </source>
</reference>
<accession>A0A372ZUI7</accession>
<evidence type="ECO:0000313" key="1">
    <source>
        <dbReference type="EMBL" id="RGD59566.1"/>
    </source>
</evidence>
<gene>
    <name evidence="1" type="ORF">DR950_18800</name>
</gene>